<dbReference type="PANTHER" id="PTHR30462:SF3">
    <property type="entry name" value="INTERMEMBRANE TRANSPORT PROTEIN PQIA"/>
    <property type="match status" value="1"/>
</dbReference>
<evidence type="ECO:0000313" key="8">
    <source>
        <dbReference type="EMBL" id="HFC91220.1"/>
    </source>
</evidence>
<comment type="caution">
    <text evidence="8">The sequence shown here is derived from an EMBL/GenBank/DDBJ whole genome shotgun (WGS) entry which is preliminary data.</text>
</comment>
<dbReference type="PANTHER" id="PTHR30462">
    <property type="entry name" value="INTERMEMBRANE TRANSPORT PROTEIN PQIB-RELATED"/>
    <property type="match status" value="1"/>
</dbReference>
<feature type="transmembrane region" description="Helical" evidence="7">
    <location>
        <begin position="181"/>
        <end position="201"/>
    </location>
</feature>
<reference evidence="8" key="1">
    <citation type="journal article" date="2020" name="mSystems">
        <title>Genome- and Community-Level Interaction Insights into Carbon Utilization and Element Cycling Functions of Hydrothermarchaeota in Hydrothermal Sediment.</title>
        <authorList>
            <person name="Zhou Z."/>
            <person name="Liu Y."/>
            <person name="Xu W."/>
            <person name="Pan J."/>
            <person name="Luo Z.H."/>
            <person name="Li M."/>
        </authorList>
    </citation>
    <scope>NUCLEOTIDE SEQUENCE [LARGE SCALE GENOMIC DNA]</scope>
    <source>
        <strain evidence="8">HyVt-493</strain>
    </source>
</reference>
<evidence type="ECO:0000256" key="6">
    <source>
        <dbReference type="ARBA" id="ARBA00023136"/>
    </source>
</evidence>
<proteinExistence type="predicted"/>
<protein>
    <submittedName>
        <fullName evidence="8">Paraquat-inducible membrane protein A</fullName>
    </submittedName>
</protein>
<accession>A0A7V2WTX4</accession>
<comment type="subcellular location">
    <subcellularLocation>
        <location evidence="1">Cell inner membrane</location>
    </subcellularLocation>
</comment>
<evidence type="ECO:0000256" key="1">
    <source>
        <dbReference type="ARBA" id="ARBA00004533"/>
    </source>
</evidence>
<dbReference type="EMBL" id="DRMS01000007">
    <property type="protein sequence ID" value="HFC91220.1"/>
    <property type="molecule type" value="Genomic_DNA"/>
</dbReference>
<feature type="transmembrane region" description="Helical" evidence="7">
    <location>
        <begin position="61"/>
        <end position="85"/>
    </location>
</feature>
<keyword evidence="3" id="KW-0997">Cell inner membrane</keyword>
<evidence type="ECO:0000256" key="3">
    <source>
        <dbReference type="ARBA" id="ARBA00022519"/>
    </source>
</evidence>
<evidence type="ECO:0000256" key="2">
    <source>
        <dbReference type="ARBA" id="ARBA00022475"/>
    </source>
</evidence>
<dbReference type="InterPro" id="IPR051800">
    <property type="entry name" value="PqiA-PqiB_transport"/>
</dbReference>
<evidence type="ECO:0000256" key="4">
    <source>
        <dbReference type="ARBA" id="ARBA00022692"/>
    </source>
</evidence>
<keyword evidence="5 7" id="KW-1133">Transmembrane helix</keyword>
<keyword evidence="6 7" id="KW-0472">Membrane</keyword>
<feature type="transmembrane region" description="Helical" evidence="7">
    <location>
        <begin position="105"/>
        <end position="134"/>
    </location>
</feature>
<organism evidence="8">
    <name type="scientific">Leucothrix mucor</name>
    <dbReference type="NCBI Taxonomy" id="45248"/>
    <lineage>
        <taxon>Bacteria</taxon>
        <taxon>Pseudomonadati</taxon>
        <taxon>Pseudomonadota</taxon>
        <taxon>Gammaproteobacteria</taxon>
        <taxon>Thiotrichales</taxon>
        <taxon>Thiotrichaceae</taxon>
        <taxon>Leucothrix</taxon>
    </lineage>
</organism>
<feature type="transmembrane region" description="Helical" evidence="7">
    <location>
        <begin position="155"/>
        <end position="175"/>
    </location>
</feature>
<name>A0A7V2WTX4_LEUMU</name>
<evidence type="ECO:0000256" key="5">
    <source>
        <dbReference type="ARBA" id="ARBA00022989"/>
    </source>
</evidence>
<sequence length="229" mass="25531">MSSHLITARQAGLVSCHFCHTLSKLPNNMDKKSAKKQAKILCPCCHSSLHSRIPNSLSKTWALLLAAFILYIPANTLPIMTVIYWGEGQPDTILSGVMHLFAEGMWPLALIIFIASIFIPILKLLTLLGLLISVHFRVRCRPKDRTSIYRITEFVGRWSMVDIFVIALLVALVQFGNTASVTPNLGALSFATVVILTMFAAHTFDPRLIWDALEEKENSVEEVKKQNGK</sequence>
<evidence type="ECO:0000256" key="7">
    <source>
        <dbReference type="SAM" id="Phobius"/>
    </source>
</evidence>
<dbReference type="GO" id="GO:0005886">
    <property type="term" value="C:plasma membrane"/>
    <property type="evidence" value="ECO:0007669"/>
    <property type="project" value="UniProtKB-SubCell"/>
</dbReference>
<dbReference type="InterPro" id="IPR007498">
    <property type="entry name" value="PqiA-like"/>
</dbReference>
<gene>
    <name evidence="8" type="ORF">ENJ51_00245</name>
</gene>
<keyword evidence="2" id="KW-1003">Cell membrane</keyword>
<keyword evidence="4 7" id="KW-0812">Transmembrane</keyword>
<dbReference type="Proteomes" id="UP000885750">
    <property type="component" value="Unassembled WGS sequence"/>
</dbReference>
<dbReference type="Pfam" id="PF04403">
    <property type="entry name" value="PqiA"/>
    <property type="match status" value="1"/>
</dbReference>
<dbReference type="AlphaFoldDB" id="A0A7V2WTX4"/>